<feature type="transmembrane region" description="Helical" evidence="6">
    <location>
        <begin position="157"/>
        <end position="180"/>
    </location>
</feature>
<dbReference type="GO" id="GO:0046943">
    <property type="term" value="F:carboxylic acid transmembrane transporter activity"/>
    <property type="evidence" value="ECO:0007669"/>
    <property type="project" value="TreeGrafter"/>
</dbReference>
<dbReference type="PROSITE" id="PS50850">
    <property type="entry name" value="MFS"/>
    <property type="match status" value="1"/>
</dbReference>
<dbReference type="Proteomes" id="UP000005104">
    <property type="component" value="Chromosome"/>
</dbReference>
<evidence type="ECO:0000256" key="2">
    <source>
        <dbReference type="ARBA" id="ARBA00022448"/>
    </source>
</evidence>
<gene>
    <name evidence="8" type="ORF">DesyoDRAFT_2587</name>
</gene>
<evidence type="ECO:0000256" key="4">
    <source>
        <dbReference type="ARBA" id="ARBA00022989"/>
    </source>
</evidence>
<keyword evidence="4 6" id="KW-1133">Transmembrane helix</keyword>
<reference evidence="8 9" key="1">
    <citation type="submission" date="2011-11" db="EMBL/GenBank/DDBJ databases">
        <title>The Noncontiguous Finished genome of Desulfosporosinus youngiae DSM 17734.</title>
        <authorList>
            <consortium name="US DOE Joint Genome Institute (JGI-PGF)"/>
            <person name="Lucas S."/>
            <person name="Han J."/>
            <person name="Lapidus A."/>
            <person name="Cheng J.-F."/>
            <person name="Goodwin L."/>
            <person name="Pitluck S."/>
            <person name="Peters L."/>
            <person name="Ovchinnikova G."/>
            <person name="Lu M."/>
            <person name="Land M.L."/>
            <person name="Hauser L."/>
            <person name="Pester M."/>
            <person name="Spring S."/>
            <person name="Ollivier B."/>
            <person name="Rattei T."/>
            <person name="Klenk H.-P."/>
            <person name="Wagner M."/>
            <person name="Loy A."/>
            <person name="Woyke T.J."/>
        </authorList>
    </citation>
    <scope>NUCLEOTIDE SEQUENCE [LARGE SCALE GENOMIC DNA]</scope>
    <source>
        <strain evidence="8 9">DSM 17734</strain>
    </source>
</reference>
<name>H5XV55_9FIRM</name>
<evidence type="ECO:0000256" key="3">
    <source>
        <dbReference type="ARBA" id="ARBA00022692"/>
    </source>
</evidence>
<dbReference type="eggNOG" id="COG2271">
    <property type="taxonomic scope" value="Bacteria"/>
</dbReference>
<feature type="transmembrane region" description="Helical" evidence="6">
    <location>
        <begin position="424"/>
        <end position="441"/>
    </location>
</feature>
<feature type="transmembrane region" description="Helical" evidence="6">
    <location>
        <begin position="74"/>
        <end position="93"/>
    </location>
</feature>
<dbReference type="PANTHER" id="PTHR23508">
    <property type="entry name" value="CARBOXYLIC ACID TRANSPORTER PROTEIN HOMOLOG"/>
    <property type="match status" value="1"/>
</dbReference>
<dbReference type="InterPro" id="IPR011701">
    <property type="entry name" value="MFS"/>
</dbReference>
<proteinExistence type="predicted"/>
<evidence type="ECO:0000256" key="5">
    <source>
        <dbReference type="ARBA" id="ARBA00023136"/>
    </source>
</evidence>
<protein>
    <submittedName>
        <fullName evidence="8">Sugar phosphate permease</fullName>
    </submittedName>
</protein>
<dbReference type="InterPro" id="IPR020846">
    <property type="entry name" value="MFS_dom"/>
</dbReference>
<dbReference type="HOGENOM" id="CLU_001265_46_4_9"/>
<organism evidence="8 9">
    <name type="scientific">Desulfosporosinus youngiae DSM 17734</name>
    <dbReference type="NCBI Taxonomy" id="768710"/>
    <lineage>
        <taxon>Bacteria</taxon>
        <taxon>Bacillati</taxon>
        <taxon>Bacillota</taxon>
        <taxon>Clostridia</taxon>
        <taxon>Eubacteriales</taxon>
        <taxon>Desulfitobacteriaceae</taxon>
        <taxon>Desulfosporosinus</taxon>
    </lineage>
</organism>
<dbReference type="Gene3D" id="1.20.1250.20">
    <property type="entry name" value="MFS general substrate transporter like domains"/>
    <property type="match status" value="1"/>
</dbReference>
<dbReference type="RefSeq" id="WP_007783522.1">
    <property type="nucleotide sequence ID" value="NZ_CM001441.1"/>
</dbReference>
<dbReference type="InterPro" id="IPR036259">
    <property type="entry name" value="MFS_trans_sf"/>
</dbReference>
<dbReference type="PROSITE" id="PS00216">
    <property type="entry name" value="SUGAR_TRANSPORT_1"/>
    <property type="match status" value="1"/>
</dbReference>
<dbReference type="InterPro" id="IPR005829">
    <property type="entry name" value="Sugar_transporter_CS"/>
</dbReference>
<feature type="transmembrane region" description="Helical" evidence="6">
    <location>
        <begin position="400"/>
        <end position="418"/>
    </location>
</feature>
<dbReference type="OrthoDB" id="9787026at2"/>
<dbReference type="Pfam" id="PF07690">
    <property type="entry name" value="MFS_1"/>
    <property type="match status" value="1"/>
</dbReference>
<feature type="transmembrane region" description="Helical" evidence="6">
    <location>
        <begin position="331"/>
        <end position="347"/>
    </location>
</feature>
<evidence type="ECO:0000313" key="8">
    <source>
        <dbReference type="EMBL" id="EHQ89653.1"/>
    </source>
</evidence>
<feature type="transmembrane region" description="Helical" evidence="6">
    <location>
        <begin position="353"/>
        <end position="379"/>
    </location>
</feature>
<feature type="transmembrane region" description="Helical" evidence="6">
    <location>
        <begin position="123"/>
        <end position="145"/>
    </location>
</feature>
<evidence type="ECO:0000256" key="1">
    <source>
        <dbReference type="ARBA" id="ARBA00004651"/>
    </source>
</evidence>
<feature type="transmembrane region" description="Helical" evidence="6">
    <location>
        <begin position="307"/>
        <end position="324"/>
    </location>
</feature>
<dbReference type="SUPFAM" id="SSF103473">
    <property type="entry name" value="MFS general substrate transporter"/>
    <property type="match status" value="1"/>
</dbReference>
<evidence type="ECO:0000256" key="6">
    <source>
        <dbReference type="SAM" id="Phobius"/>
    </source>
</evidence>
<keyword evidence="9" id="KW-1185">Reference proteome</keyword>
<feature type="transmembrane region" description="Helical" evidence="6">
    <location>
        <begin position="100"/>
        <end position="117"/>
    </location>
</feature>
<accession>H5XV55</accession>
<dbReference type="AlphaFoldDB" id="H5XV55"/>
<keyword evidence="2" id="KW-0813">Transport</keyword>
<feature type="transmembrane region" description="Helical" evidence="6">
    <location>
        <begin position="32"/>
        <end position="54"/>
    </location>
</feature>
<dbReference type="STRING" id="768710.DesyoDRAFT_2587"/>
<dbReference type="EMBL" id="CM001441">
    <property type="protein sequence ID" value="EHQ89653.1"/>
    <property type="molecule type" value="Genomic_DNA"/>
</dbReference>
<keyword evidence="3 6" id="KW-0812">Transmembrane</keyword>
<dbReference type="PANTHER" id="PTHR23508:SF10">
    <property type="entry name" value="CARBOXYLIC ACID TRANSPORTER PROTEIN HOMOLOG"/>
    <property type="match status" value="1"/>
</dbReference>
<evidence type="ECO:0000313" key="9">
    <source>
        <dbReference type="Proteomes" id="UP000005104"/>
    </source>
</evidence>
<feature type="transmembrane region" description="Helical" evidence="6">
    <location>
        <begin position="268"/>
        <end position="287"/>
    </location>
</feature>
<dbReference type="CDD" id="cd17316">
    <property type="entry name" value="MFS_SV2_like"/>
    <property type="match status" value="1"/>
</dbReference>
<evidence type="ECO:0000259" key="7">
    <source>
        <dbReference type="PROSITE" id="PS50850"/>
    </source>
</evidence>
<sequence>MAAEVQRKSNLPNEPIPSNYFDDLEVTSTHKLLFFIIMLAYFFEQMDNWNFGFIAPALMKSWGITLAEVGKINFAYFVAMTLGGLTGGIISDFIGRRKTFLGAILLFSFGSIANGFANTVEVFTITRALTGFGIFCMMVTSQVYIAEMSPAATRGKWQSLTASVGFMAAPLVGLLCRVVIPLSPEAWRYIFFLGGVGLIGFILGLKYLKESPRWLVAQGKKEAAEKIIEELANVKVDLSQASSKVEPRVKTMDVLIGILSPKYIKRTLIILLFVILTVPAGFVITNWTPTLLNQRGLSVNDALTASSLLMFGVPAGCYLSSLIADKGGRKIPMAAMALSVAFLSVIFGKLQGFGPIVLCGFLMIATNMALNFITFSYIAENYPTKMRNTSTGIHNASGRLATSVLQLYIPVVFAQYQFAGVYNMVAILVCLPIAVLLLWGLKTGGRSLEEIS</sequence>
<comment type="subcellular location">
    <subcellularLocation>
        <location evidence="1">Cell membrane</location>
        <topology evidence="1">Multi-pass membrane protein</topology>
    </subcellularLocation>
</comment>
<feature type="transmembrane region" description="Helical" evidence="6">
    <location>
        <begin position="186"/>
        <end position="205"/>
    </location>
</feature>
<keyword evidence="5 6" id="KW-0472">Membrane</keyword>
<dbReference type="GO" id="GO:0005886">
    <property type="term" value="C:plasma membrane"/>
    <property type="evidence" value="ECO:0007669"/>
    <property type="project" value="UniProtKB-SubCell"/>
</dbReference>
<feature type="domain" description="Major facilitator superfamily (MFS) profile" evidence="7">
    <location>
        <begin position="33"/>
        <end position="444"/>
    </location>
</feature>